<evidence type="ECO:0000313" key="8">
    <source>
        <dbReference type="EMBL" id="GAA5194846.1"/>
    </source>
</evidence>
<keyword evidence="2" id="KW-0805">Transcription regulation</keyword>
<accession>A0ABP9SFD4</accession>
<dbReference type="SUPFAM" id="SSF88946">
    <property type="entry name" value="Sigma2 domain of RNA polymerase sigma factors"/>
    <property type="match status" value="1"/>
</dbReference>
<feature type="domain" description="RNA polymerase sigma-70 region 4" evidence="7">
    <location>
        <begin position="183"/>
        <end position="232"/>
    </location>
</feature>
<dbReference type="NCBIfam" id="TIGR02937">
    <property type="entry name" value="sigma70-ECF"/>
    <property type="match status" value="1"/>
</dbReference>
<comment type="caution">
    <text evidence="8">The sequence shown here is derived from an EMBL/GenBank/DDBJ whole genome shotgun (WGS) entry which is preliminary data.</text>
</comment>
<gene>
    <name evidence="8" type="ORF">GCM10023346_23210</name>
</gene>
<evidence type="ECO:0000256" key="4">
    <source>
        <dbReference type="ARBA" id="ARBA00023125"/>
    </source>
</evidence>
<dbReference type="Gene3D" id="1.10.1740.10">
    <property type="match status" value="1"/>
</dbReference>
<keyword evidence="9" id="KW-1185">Reference proteome</keyword>
<dbReference type="PANTHER" id="PTHR43133:SF8">
    <property type="entry name" value="RNA POLYMERASE SIGMA FACTOR HI_1459-RELATED"/>
    <property type="match status" value="1"/>
</dbReference>
<evidence type="ECO:0000313" key="9">
    <source>
        <dbReference type="Proteomes" id="UP001500200"/>
    </source>
</evidence>
<keyword evidence="3" id="KW-0731">Sigma factor</keyword>
<keyword evidence="5" id="KW-0804">Transcription</keyword>
<name>A0ABP9SFD4_9MICC</name>
<dbReference type="InterPro" id="IPR036388">
    <property type="entry name" value="WH-like_DNA-bd_sf"/>
</dbReference>
<dbReference type="InterPro" id="IPR039425">
    <property type="entry name" value="RNA_pol_sigma-70-like"/>
</dbReference>
<dbReference type="PANTHER" id="PTHR43133">
    <property type="entry name" value="RNA POLYMERASE ECF-TYPE SIGMA FACTO"/>
    <property type="match status" value="1"/>
</dbReference>
<reference evidence="9" key="1">
    <citation type="journal article" date="2019" name="Int. J. Syst. Evol. Microbiol.">
        <title>The Global Catalogue of Microorganisms (GCM) 10K type strain sequencing project: providing services to taxonomists for standard genome sequencing and annotation.</title>
        <authorList>
            <consortium name="The Broad Institute Genomics Platform"/>
            <consortium name="The Broad Institute Genome Sequencing Center for Infectious Disease"/>
            <person name="Wu L."/>
            <person name="Ma J."/>
        </authorList>
    </citation>
    <scope>NUCLEOTIDE SEQUENCE [LARGE SCALE GENOMIC DNA]</scope>
    <source>
        <strain evidence="9">JCM 18514</strain>
    </source>
</reference>
<dbReference type="InterPro" id="IPR013324">
    <property type="entry name" value="RNA_pol_sigma_r3/r4-like"/>
</dbReference>
<evidence type="ECO:0000256" key="3">
    <source>
        <dbReference type="ARBA" id="ARBA00023082"/>
    </source>
</evidence>
<evidence type="ECO:0000259" key="7">
    <source>
        <dbReference type="Pfam" id="PF04545"/>
    </source>
</evidence>
<protein>
    <recommendedName>
        <fullName evidence="7">RNA polymerase sigma-70 region 4 domain-containing protein</fullName>
    </recommendedName>
</protein>
<dbReference type="EMBL" id="BAABKK010000014">
    <property type="protein sequence ID" value="GAA5194846.1"/>
    <property type="molecule type" value="Genomic_DNA"/>
</dbReference>
<keyword evidence="4" id="KW-0238">DNA-binding</keyword>
<dbReference type="InterPro" id="IPR013325">
    <property type="entry name" value="RNA_pol_sigma_r2"/>
</dbReference>
<evidence type="ECO:0000256" key="1">
    <source>
        <dbReference type="ARBA" id="ARBA00010641"/>
    </source>
</evidence>
<feature type="compositionally biased region" description="Basic and acidic residues" evidence="6">
    <location>
        <begin position="142"/>
        <end position="162"/>
    </location>
</feature>
<organism evidence="8 9">
    <name type="scientific">Arthrobacter gyeryongensis</name>
    <dbReference type="NCBI Taxonomy" id="1650592"/>
    <lineage>
        <taxon>Bacteria</taxon>
        <taxon>Bacillati</taxon>
        <taxon>Actinomycetota</taxon>
        <taxon>Actinomycetes</taxon>
        <taxon>Micrococcales</taxon>
        <taxon>Micrococcaceae</taxon>
        <taxon>Arthrobacter</taxon>
    </lineage>
</organism>
<dbReference type="Gene3D" id="1.10.10.10">
    <property type="entry name" value="Winged helix-like DNA-binding domain superfamily/Winged helix DNA-binding domain"/>
    <property type="match status" value="1"/>
</dbReference>
<evidence type="ECO:0000256" key="6">
    <source>
        <dbReference type="SAM" id="MobiDB-lite"/>
    </source>
</evidence>
<evidence type="ECO:0000256" key="2">
    <source>
        <dbReference type="ARBA" id="ARBA00023015"/>
    </source>
</evidence>
<proteinExistence type="inferred from homology"/>
<dbReference type="Pfam" id="PF04545">
    <property type="entry name" value="Sigma70_r4"/>
    <property type="match status" value="1"/>
</dbReference>
<dbReference type="Proteomes" id="UP001500200">
    <property type="component" value="Unassembled WGS sequence"/>
</dbReference>
<dbReference type="InterPro" id="IPR014284">
    <property type="entry name" value="RNA_pol_sigma-70_dom"/>
</dbReference>
<dbReference type="SUPFAM" id="SSF88659">
    <property type="entry name" value="Sigma3 and sigma4 domains of RNA polymerase sigma factors"/>
    <property type="match status" value="1"/>
</dbReference>
<sequence length="242" mass="26164">MDVQKVRERQAPGTEGWSLGIAGAAVKLGEVARPCRVWAAPRISHGSGHSLPNESHVSVTDALTDAALLALRGREAELFSAVYQAFAGQVLGYLTAKGVSDPEAVTQDVFLAVLPRVETITGGVSGLRTFVFSVAHARMVDDHRRQSRAPEHHEFEPERDTRQSSSAEAEAMNRVAPGEVMALLDLLGEDQREVLTLRIVAGLTVDQAAEIMGKSQGAVKQLQRRALNSLREHSVVKEYVAP</sequence>
<evidence type="ECO:0000256" key="5">
    <source>
        <dbReference type="ARBA" id="ARBA00023163"/>
    </source>
</evidence>
<comment type="similarity">
    <text evidence="1">Belongs to the sigma-70 factor family. ECF subfamily.</text>
</comment>
<feature type="region of interest" description="Disordered" evidence="6">
    <location>
        <begin position="142"/>
        <end position="169"/>
    </location>
</feature>
<dbReference type="InterPro" id="IPR007630">
    <property type="entry name" value="RNA_pol_sigma70_r4"/>
</dbReference>
<dbReference type="CDD" id="cd06171">
    <property type="entry name" value="Sigma70_r4"/>
    <property type="match status" value="1"/>
</dbReference>